<protein>
    <submittedName>
        <fullName evidence="2">F5/8 type C domain protein</fullName>
    </submittedName>
</protein>
<dbReference type="Gene3D" id="2.60.40.10">
    <property type="entry name" value="Immunoglobulins"/>
    <property type="match status" value="2"/>
</dbReference>
<dbReference type="InterPro" id="IPR008979">
    <property type="entry name" value="Galactose-bd-like_sf"/>
</dbReference>
<dbReference type="AlphaFoldDB" id="U2CMI1"/>
<dbReference type="EMBL" id="AWSV01000077">
    <property type="protein sequence ID" value="ERI85745.1"/>
    <property type="molecule type" value="Genomic_DNA"/>
</dbReference>
<dbReference type="Pfam" id="PF00754">
    <property type="entry name" value="F5_F8_type_C"/>
    <property type="match status" value="1"/>
</dbReference>
<dbReference type="Gene3D" id="1.10.390.30">
    <property type="entry name" value="Peptidase M60, enhancin-like domain 3"/>
    <property type="match status" value="1"/>
</dbReference>
<dbReference type="Gene3D" id="2.60.120.260">
    <property type="entry name" value="Galactose-binding domain-like"/>
    <property type="match status" value="1"/>
</dbReference>
<organism evidence="2 3">
    <name type="scientific">Bacteroides pyogenes F0041</name>
    <dbReference type="NCBI Taxonomy" id="1321819"/>
    <lineage>
        <taxon>Bacteria</taxon>
        <taxon>Pseudomonadati</taxon>
        <taxon>Bacteroidota</taxon>
        <taxon>Bacteroidia</taxon>
        <taxon>Bacteroidales</taxon>
        <taxon>Bacteroidaceae</taxon>
        <taxon>Bacteroides</taxon>
    </lineage>
</organism>
<accession>U2CMI1</accession>
<dbReference type="SUPFAM" id="SSF49785">
    <property type="entry name" value="Galactose-binding domain-like"/>
    <property type="match status" value="1"/>
</dbReference>
<dbReference type="Pfam" id="PF13402">
    <property type="entry name" value="Peptidase_M60"/>
    <property type="match status" value="1"/>
</dbReference>
<evidence type="ECO:0000313" key="3">
    <source>
        <dbReference type="Proteomes" id="UP000016496"/>
    </source>
</evidence>
<dbReference type="CDD" id="cd14948">
    <property type="entry name" value="BACON"/>
    <property type="match status" value="2"/>
</dbReference>
<dbReference type="InterPro" id="IPR000421">
    <property type="entry name" value="FA58C"/>
</dbReference>
<dbReference type="Pfam" id="PF19190">
    <property type="entry name" value="BACON_2"/>
    <property type="match status" value="1"/>
</dbReference>
<dbReference type="InterPro" id="IPR051244">
    <property type="entry name" value="TCAF"/>
</dbReference>
<comment type="caution">
    <text evidence="2">The sequence shown here is derived from an EMBL/GenBank/DDBJ whole genome shotgun (WGS) entry which is preliminary data.</text>
</comment>
<evidence type="ECO:0000313" key="2">
    <source>
        <dbReference type="EMBL" id="ERI85745.1"/>
    </source>
</evidence>
<dbReference type="Gene3D" id="3.40.390.80">
    <property type="entry name" value="Peptidase M60, enhancin-like domain 2"/>
    <property type="match status" value="1"/>
</dbReference>
<evidence type="ECO:0000259" key="1">
    <source>
        <dbReference type="PROSITE" id="PS51723"/>
    </source>
</evidence>
<dbReference type="Gene3D" id="2.60.120.1250">
    <property type="entry name" value="Peptidase M60, enhancin-like domain 1"/>
    <property type="match status" value="1"/>
</dbReference>
<gene>
    <name evidence="2" type="ORF">HMPREF1981_01408</name>
</gene>
<reference evidence="2 3" key="1">
    <citation type="submission" date="2013-08" db="EMBL/GenBank/DDBJ databases">
        <authorList>
            <person name="Weinstock G."/>
            <person name="Sodergren E."/>
            <person name="Wylie T."/>
            <person name="Fulton L."/>
            <person name="Fulton R."/>
            <person name="Fronick C."/>
            <person name="O'Laughlin M."/>
            <person name="Godfrey J."/>
            <person name="Miner T."/>
            <person name="Herter B."/>
            <person name="Appelbaum E."/>
            <person name="Cordes M."/>
            <person name="Lek S."/>
            <person name="Wollam A."/>
            <person name="Pepin K.H."/>
            <person name="Palsikar V.B."/>
            <person name="Mitreva M."/>
            <person name="Wilson R.K."/>
        </authorList>
    </citation>
    <scope>NUCLEOTIDE SEQUENCE [LARGE SCALE GENOMIC DNA]</scope>
    <source>
        <strain evidence="2 3">F0041</strain>
    </source>
</reference>
<name>U2CMI1_9BACE</name>
<dbReference type="InterPro" id="IPR024361">
    <property type="entry name" value="BACON"/>
</dbReference>
<dbReference type="PANTHER" id="PTHR15730">
    <property type="entry name" value="EXPERIMENTAL AUTOIMMUNE PROSTATITIS ANTIGEN 2-RELATED"/>
    <property type="match status" value="1"/>
</dbReference>
<dbReference type="SMART" id="SM01276">
    <property type="entry name" value="M60-like"/>
    <property type="match status" value="1"/>
</dbReference>
<dbReference type="PATRIC" id="fig|1321819.3.peg.1293"/>
<dbReference type="InterPro" id="IPR042279">
    <property type="entry name" value="Pep_M60_3"/>
</dbReference>
<dbReference type="Proteomes" id="UP000016496">
    <property type="component" value="Unassembled WGS sequence"/>
</dbReference>
<dbReference type="PANTHER" id="PTHR15730:SF5">
    <property type="entry name" value="SI:CH211-210B2.2-RELATED"/>
    <property type="match status" value="1"/>
</dbReference>
<dbReference type="InterPro" id="IPR013783">
    <property type="entry name" value="Ig-like_fold"/>
</dbReference>
<dbReference type="PROSITE" id="PS51723">
    <property type="entry name" value="PEPTIDASE_M60"/>
    <property type="match status" value="1"/>
</dbReference>
<dbReference type="HOGENOM" id="CLU_012663_0_0_10"/>
<sequence>MFPPFIINQRIMNRNILFFYFLFLCLLNIGCSSSDDGLSAPTITVGKEVVDFENGAGVQEVSVKTNITGWSATADKSWCHPTPSGNFLRISVDESNDRLVREAIITLTFDKQTKTIKVRQLGYEPAILIDQQIFLLNASGGNIKFTVTANVKVGIEGVPEWVKPTSRTRAPEMVSTDYSYTVGASTNEQSREASIEITEILDAGVNDIAPKKALIVITQKGLGNYEAEPGDEIKDDIKIRVVSGTASSFQQGQNIEKSFDGDYTTLYHSNWDNKPENYFPISLVYNFEELSTVDYLLYHPRSDGNPNGRFKEVDIEYSEDGSFFKPLMTKVLQNVAHATKMEFPKSVQAKSFRFTVKSGFGTGKGFASCAEMEFYVKNSENFDYSTLFSDQTCSELKPGITEEEILKCEYPFFKNIAYYMLKGKYDREFRIDEFKAYPHPDIMARTHKTNAYSLLDNPTGISVKENETIIVFVGDTHGKTISLRVQNLDKPNGDGFGGKYYALNPGVNKLRMSTKGLVYVMYHTSTIEEADNAKPIKIHFASGSVNGYFDSNKHQPSDWKRLLDKAVDPYFDLVGKYAHLTFPTYRFRTLTPDGKALIDAYDLLVNSEMEFMGLYRYDKVFRNRMYFNVMYHSYMYATNYHTGYHDNTLQQLCDVNKFKAAPWGPAHEVGHCNQTRPGFKWLGTTEVTNNVMSLYIQTTIFNRPSRLQTENMGNGIRNRYSKAWTSLVAPRPQLSYSSFGDNDVFCKLVPLWQLELYFGKVLGRTPLQQSDKGGFYPDVYEHVRTHSDLPTPGEQQLEFVYIASLKAQKNLIGFFKKWGFLTPVDVEIDDYGKGRMKITQSQVDNIIKRVNDLGFPEPDVALEYITDNTVEVYKTKADIIPGTATRSGQVLTMTNWKNVVAYEVVNEEEGKMVCISDGVLEASSIATFDVRTPWQSSFKVYAVSATGKRVEVVL</sequence>
<proteinExistence type="predicted"/>
<feature type="domain" description="Peptidase M60" evidence="1">
    <location>
        <begin position="454"/>
        <end position="759"/>
    </location>
</feature>
<dbReference type="InterPro" id="IPR031161">
    <property type="entry name" value="Peptidase_M60_dom"/>
</dbReference>